<feature type="domain" description="Flagellar hook-associated protein 2 N-terminal" evidence="6">
    <location>
        <begin position="35"/>
        <end position="131"/>
    </location>
</feature>
<evidence type="ECO:0000256" key="4">
    <source>
        <dbReference type="ARBA" id="ARBA00023143"/>
    </source>
</evidence>
<dbReference type="InterPro" id="IPR003481">
    <property type="entry name" value="FliD_N"/>
</dbReference>
<dbReference type="GO" id="GO:0009421">
    <property type="term" value="C:bacterial-type flagellum filament cap"/>
    <property type="evidence" value="ECO:0007669"/>
    <property type="project" value="InterPro"/>
</dbReference>
<keyword evidence="8" id="KW-0969">Cilium</keyword>
<keyword evidence="5" id="KW-0964">Secreted</keyword>
<dbReference type="InterPro" id="IPR040026">
    <property type="entry name" value="FliD"/>
</dbReference>
<dbReference type="Pfam" id="PF07195">
    <property type="entry name" value="FliD_C"/>
    <property type="match status" value="1"/>
</dbReference>
<proteinExistence type="inferred from homology"/>
<name>A0A6J5EEK6_9BURK</name>
<sequence>MSSLTPAQTAAQAAAAAAQAVKDAAQSLISGSTGSTLDVSSLVSALVKAKVAGPAATLQAQATSDTSQITALATLSASMSALQSALGPFLSGSAMSSFNATMSGDGITAKAGTGASAGTFQINPTQVAQAQTITSGTFATNDANAMGSGTLTVSLGSGSTAKSFQINVDGSNDSLQDIASAINSASGNPGIKAVVVNGVNGQSISFQSTATGAANTISIAVSGAASGSQLNNLAVTTGPGTDASGASTITAGAANWTQTQAAQDAKLTINGTLVTSATNTISSAIPGVTLTLDPSLVTSNPTANPPVSGQQTLTIAPDSSSVETDLSTFVTAYNAVIDQLNSLAAPNSTATTGGGGLLLGDEMLNQIGAALGGIAGGKISSGGLQGTLASLGITFQTDTGGNPFAELQIDADPNGPTLDDVVANNPGIISALFNDTNGIAQQLNTALDSYTSVSGIIASRTSALTDDIKSLGQQQDDLNDYSTQLTSQFNDQFTALNTLMAQAQSNTNFLNALFGSSQNPGALAQNSSK</sequence>
<evidence type="ECO:0000313" key="9">
    <source>
        <dbReference type="Proteomes" id="UP000494363"/>
    </source>
</evidence>
<keyword evidence="8" id="KW-0966">Cell projection</keyword>
<evidence type="ECO:0000256" key="5">
    <source>
        <dbReference type="RuleBase" id="RU362066"/>
    </source>
</evidence>
<dbReference type="Pfam" id="PF02465">
    <property type="entry name" value="FliD_N"/>
    <property type="match status" value="1"/>
</dbReference>
<protein>
    <recommendedName>
        <fullName evidence="5">Flagellar hook-associated protein 2</fullName>
        <shortName evidence="5">HAP2</shortName>
    </recommendedName>
    <alternativeName>
        <fullName evidence="5">Flagellar cap protein</fullName>
    </alternativeName>
</protein>
<keyword evidence="3" id="KW-0175">Coiled coil</keyword>
<dbReference type="PANTHER" id="PTHR30288:SF0">
    <property type="entry name" value="FLAGELLAR HOOK-ASSOCIATED PROTEIN 2"/>
    <property type="match status" value="1"/>
</dbReference>
<dbReference type="GO" id="GO:0071973">
    <property type="term" value="P:bacterial-type flagellum-dependent cell motility"/>
    <property type="evidence" value="ECO:0007669"/>
    <property type="project" value="TreeGrafter"/>
</dbReference>
<reference evidence="8 9" key="1">
    <citation type="submission" date="2020-04" db="EMBL/GenBank/DDBJ databases">
        <authorList>
            <person name="De Canck E."/>
        </authorList>
    </citation>
    <scope>NUCLEOTIDE SEQUENCE [LARGE SCALE GENOMIC DNA]</scope>
    <source>
        <strain evidence="8 9">LMG 29542</strain>
    </source>
</reference>
<keyword evidence="9" id="KW-1185">Reference proteome</keyword>
<dbReference type="GO" id="GO:0009424">
    <property type="term" value="C:bacterial-type flagellum hook"/>
    <property type="evidence" value="ECO:0007669"/>
    <property type="project" value="UniProtKB-UniRule"/>
</dbReference>
<dbReference type="InterPro" id="IPR010809">
    <property type="entry name" value="FliD_C"/>
</dbReference>
<dbReference type="Proteomes" id="UP000494363">
    <property type="component" value="Unassembled WGS sequence"/>
</dbReference>
<dbReference type="GO" id="GO:0005576">
    <property type="term" value="C:extracellular region"/>
    <property type="evidence" value="ECO:0007669"/>
    <property type="project" value="UniProtKB-SubCell"/>
</dbReference>
<evidence type="ECO:0000313" key="8">
    <source>
        <dbReference type="EMBL" id="CAB3765060.1"/>
    </source>
</evidence>
<evidence type="ECO:0000259" key="7">
    <source>
        <dbReference type="Pfam" id="PF07195"/>
    </source>
</evidence>
<evidence type="ECO:0000256" key="2">
    <source>
        <dbReference type="ARBA" id="ARBA00011255"/>
    </source>
</evidence>
<dbReference type="InterPro" id="IPR010810">
    <property type="entry name" value="Flagellin_hook_IN_motif"/>
</dbReference>
<keyword evidence="4 5" id="KW-0975">Bacterial flagellum</keyword>
<dbReference type="Pfam" id="PF07196">
    <property type="entry name" value="Flagellin_IN"/>
    <property type="match status" value="1"/>
</dbReference>
<dbReference type="RefSeq" id="WP_175229142.1">
    <property type="nucleotide sequence ID" value="NZ_CADIKH010000026.1"/>
</dbReference>
<gene>
    <name evidence="8" type="primary">fliD</name>
    <name evidence="8" type="ORF">LMG29542_05035</name>
</gene>
<dbReference type="EMBL" id="CADIKH010000026">
    <property type="protein sequence ID" value="CAB3765060.1"/>
    <property type="molecule type" value="Genomic_DNA"/>
</dbReference>
<comment type="subcellular location">
    <subcellularLocation>
        <location evidence="5">Secreted</location>
    </subcellularLocation>
    <subcellularLocation>
        <location evidence="5">Bacterial flagellum</location>
    </subcellularLocation>
</comment>
<evidence type="ECO:0000256" key="1">
    <source>
        <dbReference type="ARBA" id="ARBA00009764"/>
    </source>
</evidence>
<comment type="subunit">
    <text evidence="2 5">Homopentamer.</text>
</comment>
<organism evidence="8 9">
    <name type="scientific">Paraburkholderia humisilvae</name>
    <dbReference type="NCBI Taxonomy" id="627669"/>
    <lineage>
        <taxon>Bacteria</taxon>
        <taxon>Pseudomonadati</taxon>
        <taxon>Pseudomonadota</taxon>
        <taxon>Betaproteobacteria</taxon>
        <taxon>Burkholderiales</taxon>
        <taxon>Burkholderiaceae</taxon>
        <taxon>Paraburkholderia</taxon>
    </lineage>
</organism>
<keyword evidence="8" id="KW-0282">Flagellum</keyword>
<evidence type="ECO:0000259" key="6">
    <source>
        <dbReference type="Pfam" id="PF02465"/>
    </source>
</evidence>
<evidence type="ECO:0000256" key="3">
    <source>
        <dbReference type="ARBA" id="ARBA00023054"/>
    </source>
</evidence>
<feature type="domain" description="Flagellar hook-associated protein 2 C-terminal" evidence="7">
    <location>
        <begin position="262"/>
        <end position="504"/>
    </location>
</feature>
<comment type="similarity">
    <text evidence="1 5">Belongs to the FliD family.</text>
</comment>
<accession>A0A6J5EEK6</accession>
<dbReference type="AlphaFoldDB" id="A0A6J5EEK6"/>
<dbReference type="GO" id="GO:0007155">
    <property type="term" value="P:cell adhesion"/>
    <property type="evidence" value="ECO:0007669"/>
    <property type="project" value="InterPro"/>
</dbReference>
<comment type="function">
    <text evidence="5">Required for morphogenesis and for the elongation of the flagellar filament by facilitating polymerization of the flagellin monomers at the tip of growing filament. Forms a capping structure, which prevents flagellin subunits (transported through the central channel of the flagellum) from leaking out without polymerization at the distal end.</text>
</comment>
<dbReference type="PANTHER" id="PTHR30288">
    <property type="entry name" value="FLAGELLAR CAP/ASSEMBLY PROTEIN FLID"/>
    <property type="match status" value="1"/>
</dbReference>